<protein>
    <recommendedName>
        <fullName evidence="1">FAD dependent oxidoreductase domain-containing protein</fullName>
    </recommendedName>
</protein>
<dbReference type="OrthoDB" id="429143at2759"/>
<dbReference type="PANTHER" id="PTHR13847:SF260">
    <property type="entry name" value="FAD DEPENDENT OXIDOREDUCTASE DOMAIN-CONTAINING PROTEIN"/>
    <property type="match status" value="1"/>
</dbReference>
<dbReference type="EMBL" id="JAEPQZ010000010">
    <property type="protein sequence ID" value="KAG2176246.1"/>
    <property type="molecule type" value="Genomic_DNA"/>
</dbReference>
<evidence type="ECO:0000259" key="1">
    <source>
        <dbReference type="Pfam" id="PF01266"/>
    </source>
</evidence>
<dbReference type="PANTHER" id="PTHR13847">
    <property type="entry name" value="SARCOSINE DEHYDROGENASE-RELATED"/>
    <property type="match status" value="1"/>
</dbReference>
<dbReference type="InterPro" id="IPR036188">
    <property type="entry name" value="FAD/NAD-bd_sf"/>
</dbReference>
<dbReference type="AlphaFoldDB" id="A0A8H7PLR9"/>
<evidence type="ECO:0000313" key="3">
    <source>
        <dbReference type="Proteomes" id="UP000654370"/>
    </source>
</evidence>
<reference evidence="2" key="1">
    <citation type="submission" date="2020-12" db="EMBL/GenBank/DDBJ databases">
        <title>Metabolic potential, ecology and presence of endohyphal bacteria is reflected in genomic diversity of Mucoromycotina.</title>
        <authorList>
            <person name="Muszewska A."/>
            <person name="Okrasinska A."/>
            <person name="Steczkiewicz K."/>
            <person name="Drgas O."/>
            <person name="Orlowska M."/>
            <person name="Perlinska-Lenart U."/>
            <person name="Aleksandrzak-Piekarczyk T."/>
            <person name="Szatraj K."/>
            <person name="Zielenkiewicz U."/>
            <person name="Pilsyk S."/>
            <person name="Malc E."/>
            <person name="Mieczkowski P."/>
            <person name="Kruszewska J.S."/>
            <person name="Biernat P."/>
            <person name="Pawlowska J."/>
        </authorList>
    </citation>
    <scope>NUCLEOTIDE SEQUENCE</scope>
    <source>
        <strain evidence="2">WA0000067209</strain>
    </source>
</reference>
<dbReference type="SUPFAM" id="SSF51905">
    <property type="entry name" value="FAD/NAD(P)-binding domain"/>
    <property type="match status" value="1"/>
</dbReference>
<accession>A0A8H7PLR9</accession>
<keyword evidence="3" id="KW-1185">Reference proteome</keyword>
<dbReference type="InterPro" id="IPR006076">
    <property type="entry name" value="FAD-dep_OxRdtase"/>
</dbReference>
<proteinExistence type="predicted"/>
<name>A0A8H7PLR9_MORIS</name>
<dbReference type="Proteomes" id="UP000654370">
    <property type="component" value="Unassembled WGS sequence"/>
</dbReference>
<dbReference type="Gene3D" id="3.50.50.60">
    <property type="entry name" value="FAD/NAD(P)-binding domain"/>
    <property type="match status" value="1"/>
</dbReference>
<evidence type="ECO:0000313" key="2">
    <source>
        <dbReference type="EMBL" id="KAG2176246.1"/>
    </source>
</evidence>
<comment type="caution">
    <text evidence="2">The sequence shown here is derived from an EMBL/GenBank/DDBJ whole genome shotgun (WGS) entry which is preliminary data.</text>
</comment>
<dbReference type="GO" id="GO:0005737">
    <property type="term" value="C:cytoplasm"/>
    <property type="evidence" value="ECO:0007669"/>
    <property type="project" value="TreeGrafter"/>
</dbReference>
<dbReference type="Pfam" id="PF01266">
    <property type="entry name" value="DAO"/>
    <property type="match status" value="1"/>
</dbReference>
<dbReference type="Gene3D" id="3.30.9.10">
    <property type="entry name" value="D-Amino Acid Oxidase, subunit A, domain 2"/>
    <property type="match status" value="1"/>
</dbReference>
<organism evidence="2 3">
    <name type="scientific">Mortierella isabellina</name>
    <name type="common">Filamentous fungus</name>
    <name type="synonym">Umbelopsis isabellina</name>
    <dbReference type="NCBI Taxonomy" id="91625"/>
    <lineage>
        <taxon>Eukaryota</taxon>
        <taxon>Fungi</taxon>
        <taxon>Fungi incertae sedis</taxon>
        <taxon>Mucoromycota</taxon>
        <taxon>Mucoromycotina</taxon>
        <taxon>Umbelopsidomycetes</taxon>
        <taxon>Umbelopsidales</taxon>
        <taxon>Umbelopsidaceae</taxon>
        <taxon>Umbelopsis</taxon>
    </lineage>
</organism>
<feature type="domain" description="FAD dependent oxidoreductase" evidence="1">
    <location>
        <begin position="70"/>
        <end position="444"/>
    </location>
</feature>
<gene>
    <name evidence="2" type="ORF">INT43_005480</name>
</gene>
<sequence length="519" mass="57913">MYHSVAAIERGIAYVVALPLVAESKLLNGSNTNPDLMSLPKQNPTRSFWLNKNPLANYRTTPNLPEKANIVIIGSGLTGTGALFTLSQKHPDLCITVLEARDPASGATGRNGGHLTPAAFRHFRSHSKIYGAKAAYLNRLLERHNADQLVKLINECSIDCDLQEGTGNLECFFDAREFAEAKLDLEAYREIDKQFGGHLVKDIEVWEKETKMGLTDVYGAILIPAHQLWPAKLCWSIQQECFKNPNVNIQSNTPAKNITRLKNSDKWQVETSRGIIICDVVLHASNAWSGRLLPTQISKILVPTRAQVLAFKSPQDDTVNVEEWTRGFTAHNGGEYMVRRRRDGTYILGGGRNYIPGQQMYEDDDSVLNEAVGKALRNVMLGDFPGLLPEHEEAYQEWTGIMCYTLDGRPVIGEVPDVSGQYVAIGYNGHGMPFGFQSGAYIADQAALYLNSDKTLPSNDFEKHDYVMEAWQQYDPKRFQSYASSKHEPFTTETQETLDIVDITFSAYPSSCLLLLSIN</sequence>